<dbReference type="Pfam" id="PF21237">
    <property type="entry name" value="Pus10_N_euk"/>
    <property type="match status" value="1"/>
</dbReference>
<dbReference type="EMBL" id="JALJOV010001930">
    <property type="protein sequence ID" value="KAK9838217.1"/>
    <property type="molecule type" value="Genomic_DNA"/>
</dbReference>
<protein>
    <recommendedName>
        <fullName evidence="1">tRNA pseudouridine(55) synthase</fullName>
        <ecNumber evidence="1">5.4.99.25</ecNumber>
    </recommendedName>
</protein>
<organism evidence="7 8">
    <name type="scientific">Apatococcus fuscideae</name>
    <dbReference type="NCBI Taxonomy" id="2026836"/>
    <lineage>
        <taxon>Eukaryota</taxon>
        <taxon>Viridiplantae</taxon>
        <taxon>Chlorophyta</taxon>
        <taxon>core chlorophytes</taxon>
        <taxon>Trebouxiophyceae</taxon>
        <taxon>Chlorellales</taxon>
        <taxon>Chlorellaceae</taxon>
        <taxon>Apatococcus</taxon>
    </lineage>
</organism>
<dbReference type="Pfam" id="PF21238">
    <property type="entry name" value="Pus10_C"/>
    <property type="match status" value="1"/>
</dbReference>
<sequence length="785" mass="83399">MPTLRSKSDGQASVGCFSLNPLKRRGSGANWPGPDCKPSLTGYDEARLLACTERGLQEIDTSAPCPNWQDTSKVWANTKKPELPVQYPSLGVEAGVPKGGVPSQRSQKVRFGPSHSHSSTAIQDASKRATGLAALTLAAKRLSQLQHGRTNSMQRPGPPSARQLLLGPVDEESGHSTAASTSQSSPLTAMSAALSPELPALTTSTTRHQEQPSMQRMPPSSARDALAQEAGGAASTAAAAQGRLEAASILDQDIHRSGTSIDFMITLSEQEPDVDGQACDRLLRSLLSDAEPGMVGDLDGRASRACQTWASTDALDALLPWASPGPKVVTSEVRLEDTRRVIDQDRVASQSGLCEEALPPHTPTREGESRATAEARMDLDVFMDKIQQLSSQLDGACKEFLEGQHDGFGVDTGAEVLCRAGELGAVSYWEVLDSANSHATRLFEDIQAGLPELLPAVLSLLESQVCPRCCLRLANSRSAYDTAAPTRVDFRSAIQQTLAGSVGLTDLAHLAAAPDASTVLPAISKSVDGRMGSAASNTLLKKYSKDDNSAGTWIPLGQCTVDAVAQAIRSEGHECDSIAAEVSLPGSIAAREQSVRQHTASRGHSVFAHLRTCSLKEAVKLMLFAPLAAALDKRLDQDAEVRVGVLFLHPESAHETETLMAGPQARQPGKRKRGQMNLSRRSQTGRVLTDGITNKAASASAQDLEAICGSPSAPPAQACSTAVRSKRTSCYIAGRYRKLRRDISNSQWMIDGARKGTTSVEEEIAKILVPALRADGMKFNSAGRT</sequence>
<feature type="compositionally biased region" description="Low complexity" evidence="4">
    <location>
        <begin position="222"/>
        <end position="234"/>
    </location>
</feature>
<keyword evidence="8" id="KW-1185">Reference proteome</keyword>
<dbReference type="InterPro" id="IPR048741">
    <property type="entry name" value="Pus10-like_C"/>
</dbReference>
<name>A0AAW1RY27_9CHLO</name>
<keyword evidence="2" id="KW-0819">tRNA processing</keyword>
<evidence type="ECO:0000313" key="8">
    <source>
        <dbReference type="Proteomes" id="UP001485043"/>
    </source>
</evidence>
<evidence type="ECO:0000256" key="4">
    <source>
        <dbReference type="SAM" id="MobiDB-lite"/>
    </source>
</evidence>
<dbReference type="GO" id="GO:0160148">
    <property type="term" value="F:tRNA pseudouridine(55) synthase activity"/>
    <property type="evidence" value="ECO:0007669"/>
    <property type="project" value="UniProtKB-EC"/>
</dbReference>
<dbReference type="AlphaFoldDB" id="A0AAW1RY27"/>
<dbReference type="EC" id="5.4.99.25" evidence="1"/>
<reference evidence="7 8" key="1">
    <citation type="journal article" date="2024" name="Nat. Commun.">
        <title>Phylogenomics reveals the evolutionary origins of lichenization in chlorophyte algae.</title>
        <authorList>
            <person name="Puginier C."/>
            <person name="Libourel C."/>
            <person name="Otte J."/>
            <person name="Skaloud P."/>
            <person name="Haon M."/>
            <person name="Grisel S."/>
            <person name="Petersen M."/>
            <person name="Berrin J.G."/>
            <person name="Delaux P.M."/>
            <person name="Dal Grande F."/>
            <person name="Keller J."/>
        </authorList>
    </citation>
    <scope>NUCLEOTIDE SEQUENCE [LARGE SCALE GENOMIC DNA]</scope>
    <source>
        <strain evidence="7 8">SAG 2523</strain>
    </source>
</reference>
<dbReference type="InterPro" id="IPR039894">
    <property type="entry name" value="Pus10-like"/>
</dbReference>
<dbReference type="PANTHER" id="PTHR21568">
    <property type="entry name" value="TRNA PSEUDOURIDINE SYNTHASE PUS10"/>
    <property type="match status" value="1"/>
</dbReference>
<evidence type="ECO:0000259" key="5">
    <source>
        <dbReference type="Pfam" id="PF21237"/>
    </source>
</evidence>
<gene>
    <name evidence="7" type="ORF">WJX84_002243</name>
</gene>
<feature type="region of interest" description="Disordered" evidence="4">
    <location>
        <begin position="202"/>
        <end position="234"/>
    </location>
</feature>
<evidence type="ECO:0000256" key="3">
    <source>
        <dbReference type="ARBA" id="ARBA00023235"/>
    </source>
</evidence>
<feature type="region of interest" description="Disordered" evidence="4">
    <location>
        <begin position="663"/>
        <end position="685"/>
    </location>
</feature>
<evidence type="ECO:0000256" key="1">
    <source>
        <dbReference type="ARBA" id="ARBA00012787"/>
    </source>
</evidence>
<evidence type="ECO:0000256" key="2">
    <source>
        <dbReference type="ARBA" id="ARBA00022694"/>
    </source>
</evidence>
<evidence type="ECO:0000313" key="7">
    <source>
        <dbReference type="EMBL" id="KAK9838217.1"/>
    </source>
</evidence>
<comment type="caution">
    <text evidence="7">The sequence shown here is derived from an EMBL/GenBank/DDBJ whole genome shotgun (WGS) entry which is preliminary data.</text>
</comment>
<dbReference type="InterPro" id="IPR048742">
    <property type="entry name" value="Pus10_N_euk"/>
</dbReference>
<evidence type="ECO:0000259" key="6">
    <source>
        <dbReference type="Pfam" id="PF21238"/>
    </source>
</evidence>
<feature type="domain" description="Pus10 N-terminal eukaryotes" evidence="5">
    <location>
        <begin position="561"/>
        <end position="720"/>
    </location>
</feature>
<feature type="compositionally biased region" description="Polar residues" evidence="4">
    <location>
        <begin position="676"/>
        <end position="685"/>
    </location>
</feature>
<accession>A0AAW1RY27</accession>
<dbReference type="PANTHER" id="PTHR21568:SF0">
    <property type="entry name" value="TRNA PSEUDOURIDINE SYNTHASE PUS10"/>
    <property type="match status" value="1"/>
</dbReference>
<keyword evidence="3" id="KW-0413">Isomerase</keyword>
<feature type="region of interest" description="Disordered" evidence="4">
    <location>
        <begin position="97"/>
        <end position="125"/>
    </location>
</feature>
<feature type="compositionally biased region" description="Polar residues" evidence="4">
    <location>
        <begin position="202"/>
        <end position="214"/>
    </location>
</feature>
<dbReference type="GO" id="GO:0031119">
    <property type="term" value="P:tRNA pseudouridine synthesis"/>
    <property type="evidence" value="ECO:0007669"/>
    <property type="project" value="TreeGrafter"/>
</dbReference>
<proteinExistence type="predicted"/>
<dbReference type="Gene3D" id="3.30.70.2510">
    <property type="match status" value="1"/>
</dbReference>
<dbReference type="Proteomes" id="UP001485043">
    <property type="component" value="Unassembled WGS sequence"/>
</dbReference>
<feature type="domain" description="Pus10-like C-terminal" evidence="6">
    <location>
        <begin position="731"/>
        <end position="784"/>
    </location>
</feature>